<dbReference type="EMBL" id="CAMXCT020001426">
    <property type="protein sequence ID" value="CAL1143355.1"/>
    <property type="molecule type" value="Genomic_DNA"/>
</dbReference>
<feature type="compositionally biased region" description="Basic and acidic residues" evidence="1">
    <location>
        <begin position="436"/>
        <end position="456"/>
    </location>
</feature>
<dbReference type="AlphaFoldDB" id="A0A9P1CED3"/>
<feature type="compositionally biased region" description="Basic residues" evidence="1">
    <location>
        <begin position="639"/>
        <end position="651"/>
    </location>
</feature>
<proteinExistence type="predicted"/>
<sequence>MAVCMKQLQAAQRFLSGIRELATYANFVEKQAAGVKKSLEKMSAVSPGEAAGILGAIDPQVWSPSHVEGFRLLLASKTKAVVADNGTDRDQLLFDLCAHAAKLTLRVATEGSKATIIALAYWTQLCQGMTAKEKYNLYLQKKPVVTKYLSVPPSSTTILELPVSWKDLPSEVAQSVFPTGKPMERKEFAADVMQFVRNMPLRKDHKLLQGEADIAAGSLSSGSASSGLSVDAICKVVEACSRGMQNAGTQQVLSLSSPVTCPVPAQKELLAVEDGLVEEKTPTGCLPKKPVQDEQKDPEMSVEQQLEALQGNARLLEEAALKRPASKKGLKRPAAAIGTVAYAAICASSGAEEGTADAQAPFPQRMSEVSAEVVVYAKLLGRAMAPKGKTEETPREGDGSEYSYITDEEATWPEPAAEPPTRGGPGRMTASKSKAVKKEKDERSSSDRGLRARPRDLPSPFSPPRESSPRRARREGRSRDRSSKRARSVAPEAARSPKRTRSVAAADARSPKRARSELPAAAPRSALDMPLSEYGKDFGKASDLSLLPRGSGTDCPRICIEPAPVVQRVLHSLPAVAERREGETNEEKGPAEPWPEEEVVPARSARHRQAREEAEFDEAMGPRREKIPTKEKSPGKEKKKDKKRRRRHRKPSPTPEVERPRRRKPPSDEDDEDAGHRKRRRDDKVWIQVPRSSLMAH</sequence>
<feature type="compositionally biased region" description="Low complexity" evidence="1">
    <location>
        <begin position="412"/>
        <end position="421"/>
    </location>
</feature>
<feature type="compositionally biased region" description="Basic and acidic residues" evidence="1">
    <location>
        <begin position="620"/>
        <end position="638"/>
    </location>
</feature>
<evidence type="ECO:0000313" key="4">
    <source>
        <dbReference type="Proteomes" id="UP001152797"/>
    </source>
</evidence>
<feature type="compositionally biased region" description="Basic and acidic residues" evidence="1">
    <location>
        <begin position="577"/>
        <end position="590"/>
    </location>
</feature>
<protein>
    <submittedName>
        <fullName evidence="3">Integrase catalytic domain-containing protein</fullName>
    </submittedName>
</protein>
<dbReference type="Proteomes" id="UP001152797">
    <property type="component" value="Unassembled WGS sequence"/>
</dbReference>
<gene>
    <name evidence="2" type="ORF">C1SCF055_LOCUS17004</name>
</gene>
<accession>A0A9P1CED3</accession>
<dbReference type="EMBL" id="CAMXCT030001426">
    <property type="protein sequence ID" value="CAL4777292.1"/>
    <property type="molecule type" value="Genomic_DNA"/>
</dbReference>
<dbReference type="EMBL" id="CAMXCT010001426">
    <property type="protein sequence ID" value="CAI3989980.1"/>
    <property type="molecule type" value="Genomic_DNA"/>
</dbReference>
<comment type="caution">
    <text evidence="2">The sequence shown here is derived from an EMBL/GenBank/DDBJ whole genome shotgun (WGS) entry which is preliminary data.</text>
</comment>
<organism evidence="2">
    <name type="scientific">Cladocopium goreaui</name>
    <dbReference type="NCBI Taxonomy" id="2562237"/>
    <lineage>
        <taxon>Eukaryota</taxon>
        <taxon>Sar</taxon>
        <taxon>Alveolata</taxon>
        <taxon>Dinophyceae</taxon>
        <taxon>Suessiales</taxon>
        <taxon>Symbiodiniaceae</taxon>
        <taxon>Cladocopium</taxon>
    </lineage>
</organism>
<evidence type="ECO:0000313" key="3">
    <source>
        <dbReference type="EMBL" id="CAL4777292.1"/>
    </source>
</evidence>
<reference evidence="2" key="1">
    <citation type="submission" date="2022-10" db="EMBL/GenBank/DDBJ databases">
        <authorList>
            <person name="Chen Y."/>
            <person name="Dougan E. K."/>
            <person name="Chan C."/>
            <person name="Rhodes N."/>
            <person name="Thang M."/>
        </authorList>
    </citation>
    <scope>NUCLEOTIDE SEQUENCE</scope>
</reference>
<evidence type="ECO:0000256" key="1">
    <source>
        <dbReference type="SAM" id="MobiDB-lite"/>
    </source>
</evidence>
<feature type="region of interest" description="Disordered" evidence="1">
    <location>
        <begin position="407"/>
        <end position="533"/>
    </location>
</feature>
<evidence type="ECO:0000313" key="2">
    <source>
        <dbReference type="EMBL" id="CAI3989980.1"/>
    </source>
</evidence>
<reference evidence="3 4" key="2">
    <citation type="submission" date="2024-05" db="EMBL/GenBank/DDBJ databases">
        <authorList>
            <person name="Chen Y."/>
            <person name="Shah S."/>
            <person name="Dougan E. K."/>
            <person name="Thang M."/>
            <person name="Chan C."/>
        </authorList>
    </citation>
    <scope>NUCLEOTIDE SEQUENCE [LARGE SCALE GENOMIC DNA]</scope>
</reference>
<name>A0A9P1CED3_9DINO</name>
<feature type="region of interest" description="Disordered" evidence="1">
    <location>
        <begin position="574"/>
        <end position="697"/>
    </location>
</feature>
<keyword evidence="4" id="KW-1185">Reference proteome</keyword>
<dbReference type="OrthoDB" id="427926at2759"/>